<protein>
    <submittedName>
        <fullName evidence="5">Methyl-accepting chemotaxis protein</fullName>
    </submittedName>
</protein>
<dbReference type="PANTHER" id="PTHR43531">
    <property type="entry name" value="PROTEIN ICFG"/>
    <property type="match status" value="1"/>
</dbReference>
<dbReference type="Gene3D" id="6.10.340.10">
    <property type="match status" value="1"/>
</dbReference>
<dbReference type="PROSITE" id="PS50885">
    <property type="entry name" value="HAMP"/>
    <property type="match status" value="1"/>
</dbReference>
<dbReference type="GO" id="GO:0006935">
    <property type="term" value="P:chemotaxis"/>
    <property type="evidence" value="ECO:0007669"/>
    <property type="project" value="UniProtKB-KW"/>
</dbReference>
<dbReference type="GO" id="GO:0005886">
    <property type="term" value="C:plasma membrane"/>
    <property type="evidence" value="ECO:0007669"/>
    <property type="project" value="TreeGrafter"/>
</dbReference>
<proteinExistence type="inferred from homology"/>
<dbReference type="PANTHER" id="PTHR43531:SF11">
    <property type="entry name" value="METHYL-ACCEPTING CHEMOTAXIS PROTEIN 3"/>
    <property type="match status" value="1"/>
</dbReference>
<keyword evidence="3" id="KW-0472">Membrane</keyword>
<evidence type="ECO:0000256" key="3">
    <source>
        <dbReference type="SAM" id="Phobius"/>
    </source>
</evidence>
<dbReference type="SMART" id="SM00304">
    <property type="entry name" value="HAMP"/>
    <property type="match status" value="1"/>
</dbReference>
<feature type="domain" description="HAMP" evidence="4">
    <location>
        <begin position="36"/>
        <end position="88"/>
    </location>
</feature>
<organism evidence="5 6">
    <name type="scientific">Pseudoduganella namucuonensis</name>
    <dbReference type="NCBI Taxonomy" id="1035707"/>
    <lineage>
        <taxon>Bacteria</taxon>
        <taxon>Pseudomonadati</taxon>
        <taxon>Pseudomonadota</taxon>
        <taxon>Betaproteobacteria</taxon>
        <taxon>Burkholderiales</taxon>
        <taxon>Oxalobacteraceae</taxon>
        <taxon>Telluria group</taxon>
        <taxon>Pseudoduganella</taxon>
    </lineage>
</organism>
<keyword evidence="3" id="KW-1133">Transmembrane helix</keyword>
<keyword evidence="6" id="KW-1185">Reference proteome</keyword>
<dbReference type="STRING" id="1035707.SAMN05216552_1001419"/>
<evidence type="ECO:0000313" key="5">
    <source>
        <dbReference type="EMBL" id="SFU31987.1"/>
    </source>
</evidence>
<feature type="transmembrane region" description="Helical" evidence="3">
    <location>
        <begin position="14"/>
        <end position="34"/>
    </location>
</feature>
<name>A0A1I7F725_9BURK</name>
<evidence type="ECO:0000259" key="4">
    <source>
        <dbReference type="PROSITE" id="PS50885"/>
    </source>
</evidence>
<evidence type="ECO:0000256" key="1">
    <source>
        <dbReference type="ARBA" id="ARBA00022500"/>
    </source>
</evidence>
<dbReference type="AlphaFoldDB" id="A0A1I7F725"/>
<dbReference type="GO" id="GO:0004888">
    <property type="term" value="F:transmembrane signaling receptor activity"/>
    <property type="evidence" value="ECO:0007669"/>
    <property type="project" value="TreeGrafter"/>
</dbReference>
<keyword evidence="1" id="KW-0145">Chemotaxis</keyword>
<dbReference type="CDD" id="cd06225">
    <property type="entry name" value="HAMP"/>
    <property type="match status" value="1"/>
</dbReference>
<comment type="similarity">
    <text evidence="2">Belongs to the methyl-accepting chemotaxis (MCP) protein family.</text>
</comment>
<evidence type="ECO:0000313" key="6">
    <source>
        <dbReference type="Proteomes" id="UP000199391"/>
    </source>
</evidence>
<dbReference type="Pfam" id="PF00672">
    <property type="entry name" value="HAMP"/>
    <property type="match status" value="1"/>
</dbReference>
<gene>
    <name evidence="5" type="ORF">SAMN05216552_1001419</name>
</gene>
<dbReference type="InterPro" id="IPR003660">
    <property type="entry name" value="HAMP_dom"/>
</dbReference>
<dbReference type="EMBL" id="FPBO01000001">
    <property type="protein sequence ID" value="SFU31987.1"/>
    <property type="molecule type" value="Genomic_DNA"/>
</dbReference>
<dbReference type="GO" id="GO:0007165">
    <property type="term" value="P:signal transduction"/>
    <property type="evidence" value="ECO:0007669"/>
    <property type="project" value="InterPro"/>
</dbReference>
<dbReference type="InterPro" id="IPR051310">
    <property type="entry name" value="MCP_chemotaxis"/>
</dbReference>
<accession>A0A1I7F725</accession>
<keyword evidence="3" id="KW-0812">Transmembrane</keyword>
<reference evidence="6" key="1">
    <citation type="submission" date="2016-10" db="EMBL/GenBank/DDBJ databases">
        <authorList>
            <person name="Varghese N."/>
            <person name="Submissions S."/>
        </authorList>
    </citation>
    <scope>NUCLEOTIDE SEQUENCE [LARGE SCALE GENOMIC DNA]</scope>
    <source>
        <strain evidence="6">CGMCC 1.11014</strain>
    </source>
</reference>
<dbReference type="SUPFAM" id="SSF158472">
    <property type="entry name" value="HAMP domain-like"/>
    <property type="match status" value="1"/>
</dbReference>
<dbReference type="Proteomes" id="UP000199391">
    <property type="component" value="Unassembled WGS sequence"/>
</dbReference>
<evidence type="ECO:0000256" key="2">
    <source>
        <dbReference type="ARBA" id="ARBA00029447"/>
    </source>
</evidence>
<sequence length="111" mass="11747">MSDEADQVVASSKALMVSLIVSFVLLGGVFARYLTLGITVPVAYALTVARRVADGDLTSAIEVRSRDETGRLLQALKDMNGGLCKIVSEVRTGTDTVVTASMQIASGRQEL</sequence>